<organism evidence="1 2">
    <name type="scientific">Cellulomonas denverensis</name>
    <dbReference type="NCBI Taxonomy" id="264297"/>
    <lineage>
        <taxon>Bacteria</taxon>
        <taxon>Bacillati</taxon>
        <taxon>Actinomycetota</taxon>
        <taxon>Actinomycetes</taxon>
        <taxon>Micrococcales</taxon>
        <taxon>Cellulomonadaceae</taxon>
        <taxon>Cellulomonas</taxon>
    </lineage>
</organism>
<dbReference type="AlphaFoldDB" id="A0A7X6KY96"/>
<sequence>MTQAAAGTPTLKFRMRRVIGRTICRVRGHRPVLMLQGRVVATGPAEVIGSIDTGPGATPLWGAPTQTVEDTVAGCRRCWSRVGD</sequence>
<dbReference type="RefSeq" id="WP_168631437.1">
    <property type="nucleotide sequence ID" value="NZ_BONL01000036.1"/>
</dbReference>
<evidence type="ECO:0000313" key="2">
    <source>
        <dbReference type="Proteomes" id="UP000581206"/>
    </source>
</evidence>
<comment type="caution">
    <text evidence="1">The sequence shown here is derived from an EMBL/GenBank/DDBJ whole genome shotgun (WGS) entry which is preliminary data.</text>
</comment>
<reference evidence="1 2" key="1">
    <citation type="submission" date="2020-04" db="EMBL/GenBank/DDBJ databases">
        <title>MicrobeNet Type strains.</title>
        <authorList>
            <person name="Nicholson A.C."/>
        </authorList>
    </citation>
    <scope>NUCLEOTIDE SEQUENCE [LARGE SCALE GENOMIC DNA]</scope>
    <source>
        <strain evidence="1 2">ATCC BAA-788</strain>
    </source>
</reference>
<dbReference type="EMBL" id="JAAXOX010000014">
    <property type="protein sequence ID" value="NKY24302.1"/>
    <property type="molecule type" value="Genomic_DNA"/>
</dbReference>
<protein>
    <submittedName>
        <fullName evidence="1">Uncharacterized protein</fullName>
    </submittedName>
</protein>
<keyword evidence="2" id="KW-1185">Reference proteome</keyword>
<proteinExistence type="predicted"/>
<accession>A0A7X6KY96</accession>
<dbReference type="Proteomes" id="UP000581206">
    <property type="component" value="Unassembled WGS sequence"/>
</dbReference>
<name>A0A7X6KY96_9CELL</name>
<gene>
    <name evidence="1" type="ORF">HGA03_16670</name>
</gene>
<evidence type="ECO:0000313" key="1">
    <source>
        <dbReference type="EMBL" id="NKY24302.1"/>
    </source>
</evidence>